<reference evidence="3" key="1">
    <citation type="submission" date="2025-08" db="UniProtKB">
        <authorList>
            <consortium name="RefSeq"/>
        </authorList>
    </citation>
    <scope>IDENTIFICATION</scope>
    <source>
        <tissue evidence="3">Whole sample</tissue>
    </source>
</reference>
<dbReference type="InterPro" id="IPR011009">
    <property type="entry name" value="Kinase-like_dom_sf"/>
</dbReference>
<dbReference type="Gene3D" id="3.40.50.300">
    <property type="entry name" value="P-loop containing nucleotide triphosphate hydrolases"/>
    <property type="match status" value="1"/>
</dbReference>
<dbReference type="GeneID" id="111102787"/>
<dbReference type="PANTHER" id="PTHR26392">
    <property type="entry name" value="MITOGEN-ACTIVATED PROTEIN KINASE KINASE KINASE 7-RELATED"/>
    <property type="match status" value="1"/>
</dbReference>
<dbReference type="PANTHER" id="PTHR26392:SF92">
    <property type="entry name" value="PROTEIN KINASE DOMAIN-CONTAINING PROTEIN"/>
    <property type="match status" value="1"/>
</dbReference>
<name>A0A8B8AJG8_CRAVI</name>
<protein>
    <submittedName>
        <fullName evidence="3">Uncharacterized protein LOC111102787 isoform X1</fullName>
    </submittedName>
</protein>
<accession>A0A8B8AJG8</accession>
<feature type="domain" description="Protein kinase" evidence="1">
    <location>
        <begin position="664"/>
        <end position="931"/>
    </location>
</feature>
<dbReference type="OrthoDB" id="1668230at2759"/>
<sequence length="931" mass="107712">MVFPYIWFYSYLNISCFCQWGSYLPKVNMASNGENPDDADPNEKLRSMFCDAKYKACYELYNDVSEALKGDRLSLLERLALQYHVMGESPVPIAEVLHRRMEGLKEGQRDLRVYIAGEIAVGKTTFLNLLMGGNYLPTGHGSCTNVLCEVHNNPNRLGVIVYDTTPPTYSEIHLNKNCNSQEWRQLQNCIRDKKHNLQNVSKVQIYWPIEIFKSFQQTEPKELESRISDSANFASDDIGIVKGDLPIVFMDFPGIDPDNEDLFRPYLQHLDKCHTFIFIIDVHRDHGVHGPTLQKLMSDMTNEIDLKSTTLDPESALFICTDCPKTLLEDQTKRDLLAEKVLIRIQMCWPMVGKNQIVFLKDQEQIKRDSTNLVQLQNDLVNFLVKSEDLLLEENCMWLLKLLECISAELEGNKYKSLEDISHIDRRTRESIDNLIAFHDHLTTNSDAIKQIRDIQKKFQDKIKICLDNEIKVNELRLPDINSLRDHVGPKLLSFQEECDREIEIVLDELRNAFQNTFVFGKSQNPTNNTENNSLFVKILSISLMAVFLWPIGLSLAALTIFEFVTTIKEGDIISKSSLIKKIMAKLKENVDSKLDKCLHEIERQRKDLKSVLDQNQRNRVKKMDKDQIDHFQKFNHIAKCLWDAYIGTVMKHEFSSKEMKVNYHEPVSRNIGECTVVYNASHKNQKLTVKEFQPKIVEHGRIMLTMEKEDDASDSTIFHERCLLRHLALKKADDDYRYFVQYEGSACRLDELAGRCCLQLVTKRYKCSLLDTIKNGNLTKEKKKQNYAISAARGLRFLHKHHVVHKDVQLSNFLIDDEENLVICNVGYFKQTSGGQTIPERRTFSYLAPEIRNHSHPHSTASDIYSFGLLLWELWNGQLIESEEFVSRNILQSTVQDEFEGLVQSCVDCIPTKRPTVFEIVMQLDKIFHQ</sequence>
<dbReference type="PROSITE" id="PS50011">
    <property type="entry name" value="PROTEIN_KINASE_DOM"/>
    <property type="match status" value="1"/>
</dbReference>
<dbReference type="InterPro" id="IPR045063">
    <property type="entry name" value="Dynamin_N"/>
</dbReference>
<dbReference type="GO" id="GO:0005524">
    <property type="term" value="F:ATP binding"/>
    <property type="evidence" value="ECO:0007669"/>
    <property type="project" value="InterPro"/>
</dbReference>
<dbReference type="InterPro" id="IPR027417">
    <property type="entry name" value="P-loop_NTPase"/>
</dbReference>
<dbReference type="KEGG" id="cvn:111102787"/>
<evidence type="ECO:0000313" key="3">
    <source>
        <dbReference type="RefSeq" id="XP_022291366.1"/>
    </source>
</evidence>
<dbReference type="SUPFAM" id="SSF56112">
    <property type="entry name" value="Protein kinase-like (PK-like)"/>
    <property type="match status" value="1"/>
</dbReference>
<evidence type="ECO:0000313" key="2">
    <source>
        <dbReference type="Proteomes" id="UP000694844"/>
    </source>
</evidence>
<dbReference type="Pfam" id="PF00069">
    <property type="entry name" value="Pkinase"/>
    <property type="match status" value="1"/>
</dbReference>
<evidence type="ECO:0000259" key="1">
    <source>
        <dbReference type="PROSITE" id="PS50011"/>
    </source>
</evidence>
<dbReference type="Gene3D" id="1.10.510.10">
    <property type="entry name" value="Transferase(Phosphotransferase) domain 1"/>
    <property type="match status" value="1"/>
</dbReference>
<dbReference type="RefSeq" id="XP_022291366.1">
    <property type="nucleotide sequence ID" value="XM_022435658.1"/>
</dbReference>
<dbReference type="SUPFAM" id="SSF52540">
    <property type="entry name" value="P-loop containing nucleoside triphosphate hydrolases"/>
    <property type="match status" value="1"/>
</dbReference>
<organism evidence="2 3">
    <name type="scientific">Crassostrea virginica</name>
    <name type="common">Eastern oyster</name>
    <dbReference type="NCBI Taxonomy" id="6565"/>
    <lineage>
        <taxon>Eukaryota</taxon>
        <taxon>Metazoa</taxon>
        <taxon>Spiralia</taxon>
        <taxon>Lophotrochozoa</taxon>
        <taxon>Mollusca</taxon>
        <taxon>Bivalvia</taxon>
        <taxon>Autobranchia</taxon>
        <taxon>Pteriomorphia</taxon>
        <taxon>Ostreida</taxon>
        <taxon>Ostreoidea</taxon>
        <taxon>Ostreidae</taxon>
        <taxon>Crassostrea</taxon>
    </lineage>
</organism>
<proteinExistence type="predicted"/>
<dbReference type="GO" id="GO:0004672">
    <property type="term" value="F:protein kinase activity"/>
    <property type="evidence" value="ECO:0007669"/>
    <property type="project" value="InterPro"/>
</dbReference>
<dbReference type="InterPro" id="IPR000719">
    <property type="entry name" value="Prot_kinase_dom"/>
</dbReference>
<dbReference type="Proteomes" id="UP000694844">
    <property type="component" value="Chromosome 7"/>
</dbReference>
<keyword evidence="2" id="KW-1185">Reference proteome</keyword>
<dbReference type="Pfam" id="PF00350">
    <property type="entry name" value="Dynamin_N"/>
    <property type="match status" value="1"/>
</dbReference>
<dbReference type="CDD" id="cd00180">
    <property type="entry name" value="PKc"/>
    <property type="match status" value="1"/>
</dbReference>
<gene>
    <name evidence="3" type="primary">LOC111102787</name>
</gene>
<dbReference type="AlphaFoldDB" id="A0A8B8AJG8"/>